<evidence type="ECO:0000256" key="10">
    <source>
        <dbReference type="SAM" id="MobiDB-lite"/>
    </source>
</evidence>
<dbReference type="Pfam" id="PF13424">
    <property type="entry name" value="TPR_12"/>
    <property type="match status" value="2"/>
</dbReference>
<keyword evidence="12" id="KW-1185">Reference proteome</keyword>
<keyword evidence="5" id="KW-0677">Repeat</keyword>
<keyword evidence="3" id="KW-0963">Cytoplasm</keyword>
<reference evidence="11" key="1">
    <citation type="submission" date="2021-02" db="EMBL/GenBank/DDBJ databases">
        <title>First Annotated Genome of the Yellow-green Alga Tribonema minus.</title>
        <authorList>
            <person name="Mahan K.M."/>
        </authorList>
    </citation>
    <scope>NUCLEOTIDE SEQUENCE</scope>
    <source>
        <strain evidence="11">UTEX B ZZ1240</strain>
    </source>
</reference>
<evidence type="ECO:0000256" key="2">
    <source>
        <dbReference type="ARBA" id="ARBA00009622"/>
    </source>
</evidence>
<dbReference type="GO" id="GO:0019894">
    <property type="term" value="F:kinesin binding"/>
    <property type="evidence" value="ECO:0007669"/>
    <property type="project" value="TreeGrafter"/>
</dbReference>
<dbReference type="InterPro" id="IPR011990">
    <property type="entry name" value="TPR-like_helical_dom_sf"/>
</dbReference>
<dbReference type="SUPFAM" id="SSF48452">
    <property type="entry name" value="TPR-like"/>
    <property type="match status" value="2"/>
</dbReference>
<keyword evidence="9" id="KW-0206">Cytoskeleton</keyword>
<dbReference type="Proteomes" id="UP000664859">
    <property type="component" value="Unassembled WGS sequence"/>
</dbReference>
<dbReference type="GO" id="GO:0007018">
    <property type="term" value="P:microtubule-based movement"/>
    <property type="evidence" value="ECO:0007669"/>
    <property type="project" value="TreeGrafter"/>
</dbReference>
<dbReference type="Gene3D" id="1.25.40.10">
    <property type="entry name" value="Tetratricopeptide repeat domain"/>
    <property type="match status" value="2"/>
</dbReference>
<keyword evidence="8" id="KW-0505">Motor protein</keyword>
<feature type="region of interest" description="Disordered" evidence="10">
    <location>
        <begin position="731"/>
        <end position="787"/>
    </location>
</feature>
<keyword evidence="4" id="KW-0493">Microtubule</keyword>
<evidence type="ECO:0000256" key="7">
    <source>
        <dbReference type="ARBA" id="ARBA00023054"/>
    </source>
</evidence>
<gene>
    <name evidence="11" type="ORF">JKP88DRAFT_249246</name>
</gene>
<comment type="subcellular location">
    <subcellularLocation>
        <location evidence="1">Cytoplasm</location>
        <location evidence="1">Cytoskeleton</location>
    </subcellularLocation>
</comment>
<evidence type="ECO:0000313" key="11">
    <source>
        <dbReference type="EMBL" id="KAG5176862.1"/>
    </source>
</evidence>
<organism evidence="11 12">
    <name type="scientific">Tribonema minus</name>
    <dbReference type="NCBI Taxonomy" id="303371"/>
    <lineage>
        <taxon>Eukaryota</taxon>
        <taxon>Sar</taxon>
        <taxon>Stramenopiles</taxon>
        <taxon>Ochrophyta</taxon>
        <taxon>PX clade</taxon>
        <taxon>Xanthophyceae</taxon>
        <taxon>Tribonematales</taxon>
        <taxon>Tribonemataceae</taxon>
        <taxon>Tribonema</taxon>
    </lineage>
</organism>
<dbReference type="GO" id="GO:0005871">
    <property type="term" value="C:kinesin complex"/>
    <property type="evidence" value="ECO:0007669"/>
    <property type="project" value="InterPro"/>
</dbReference>
<accession>A0A836C983</accession>
<comment type="caution">
    <text evidence="11">The sequence shown here is derived from an EMBL/GenBank/DDBJ whole genome shotgun (WGS) entry which is preliminary data.</text>
</comment>
<dbReference type="GO" id="GO:0005737">
    <property type="term" value="C:cytoplasm"/>
    <property type="evidence" value="ECO:0007669"/>
    <property type="project" value="TreeGrafter"/>
</dbReference>
<dbReference type="Pfam" id="PF13374">
    <property type="entry name" value="TPR_10"/>
    <property type="match status" value="1"/>
</dbReference>
<keyword evidence="6" id="KW-0802">TPR repeat</keyword>
<feature type="compositionally biased region" description="Basic residues" evidence="10">
    <location>
        <begin position="769"/>
        <end position="779"/>
    </location>
</feature>
<dbReference type="PANTHER" id="PTHR45783:SF3">
    <property type="entry name" value="KINESIN LIGHT CHAIN"/>
    <property type="match status" value="1"/>
</dbReference>
<proteinExistence type="inferred from homology"/>
<comment type="similarity">
    <text evidence="2">Belongs to the kinesin light chain family.</text>
</comment>
<evidence type="ECO:0008006" key="13">
    <source>
        <dbReference type="Google" id="ProtNLM"/>
    </source>
</evidence>
<dbReference type="InterPro" id="IPR019734">
    <property type="entry name" value="TPR_rpt"/>
</dbReference>
<evidence type="ECO:0000256" key="5">
    <source>
        <dbReference type="ARBA" id="ARBA00022737"/>
    </source>
</evidence>
<dbReference type="AlphaFoldDB" id="A0A836C983"/>
<feature type="compositionally biased region" description="Gly residues" evidence="10">
    <location>
        <begin position="748"/>
        <end position="758"/>
    </location>
</feature>
<dbReference type="GO" id="GO:0005874">
    <property type="term" value="C:microtubule"/>
    <property type="evidence" value="ECO:0007669"/>
    <property type="project" value="UniProtKB-KW"/>
</dbReference>
<evidence type="ECO:0000313" key="12">
    <source>
        <dbReference type="Proteomes" id="UP000664859"/>
    </source>
</evidence>
<feature type="compositionally biased region" description="Low complexity" evidence="10">
    <location>
        <begin position="759"/>
        <end position="768"/>
    </location>
</feature>
<keyword evidence="7" id="KW-0175">Coiled coil</keyword>
<dbReference type="InterPro" id="IPR002151">
    <property type="entry name" value="Kinesin_light"/>
</dbReference>
<name>A0A836C983_9STRA</name>
<evidence type="ECO:0000256" key="8">
    <source>
        <dbReference type="ARBA" id="ARBA00023175"/>
    </source>
</evidence>
<dbReference type="OrthoDB" id="197174at2759"/>
<evidence type="ECO:0000256" key="1">
    <source>
        <dbReference type="ARBA" id="ARBA00004245"/>
    </source>
</evidence>
<dbReference type="Gene3D" id="3.40.50.300">
    <property type="entry name" value="P-loop containing nucleotide triphosphate hydrolases"/>
    <property type="match status" value="1"/>
</dbReference>
<evidence type="ECO:0000256" key="9">
    <source>
        <dbReference type="ARBA" id="ARBA00023212"/>
    </source>
</evidence>
<protein>
    <recommendedName>
        <fullName evidence="13">Kinesin light chain</fullName>
    </recommendedName>
</protein>
<sequence>MGSSKPAATGSGTKGAPLDNQQVAATAGRGSGVDASAFEDGLQGDYGRRKAALGGRHFQLCSLMIEMVDSNAAATAKCAEVLRELVRDFKIVMAAVIEWAAKPFISDDIKDFVASLNQESADVRRRVQEIEDMRRTRKFLTAADILVELKDTQDRCEHTKTTLIALGVFIGPGNDLDSTGPKTLPFFLQRVVDADKLVGRDDLVKEIKDKLASNRAVVLYGGPGEGKSTVAMEVAEQLVAEGGCSAGTFKVDMTALIVQDASGEDIKADVRAHIGGALYRVLVDCEGGITQTNAATTTAQQQWDAVSVWLRCLKPSSKQVLLAVENAEYATTVNAAEGLADVLEEIRQFTSTLLLVASRENSALYRKFETVQAKPLTPQYAAQMIRSKCTMTDDQARTLLDHCGCNSLMMEVVSSFLGTHPDKLSDVMSAVKQQQPLPMGRKAGLDHQVDKLFGWLKKFLEEDARQLLARLSVFASGFSTDGARAVMPHAASGGRPLQDLLEELCDISIIRQVQAPAVTKPDSARYRMHSISHLAAAKLLPAAEQQPIRDAFAQHILGLAKELHRLRPATGAASLLPAMALLSAELPNIRRLLMFLDNEASWQGESWAIKLANLGDELRALSVLMETEALFRRALALEERALDARHPAMATLLNKLALLLQAQGKLVEAEPLYRRALTIREEALGAEHPHSAQSLGNLAGLLRAQGKFAEAEPLYRRALAIREHAWHRASRHGDIPQQPRWAAARSGQAGGGGAGQIGRGRATVSARAGHQRAGARRSSSRYCDSAQQPRLAAARSGKLAEAELLHRRALAIREDWLGAEHPDTATSLNNFAKLLQVQDRLAEAEPLHRRALAIWEEALGAKHPHAATSLNNLAELLQAQGKLVEAEPLYWRALAIREVALGAEHPDTAMLRIRLAGLLRLKKDGGGAVAGQCDGD</sequence>
<evidence type="ECO:0000256" key="3">
    <source>
        <dbReference type="ARBA" id="ARBA00022490"/>
    </source>
</evidence>
<dbReference type="PANTHER" id="PTHR45783">
    <property type="entry name" value="KINESIN LIGHT CHAIN"/>
    <property type="match status" value="1"/>
</dbReference>
<dbReference type="SMART" id="SM00028">
    <property type="entry name" value="TPR"/>
    <property type="match status" value="5"/>
</dbReference>
<dbReference type="SUPFAM" id="SSF52540">
    <property type="entry name" value="P-loop containing nucleoside triphosphate hydrolases"/>
    <property type="match status" value="1"/>
</dbReference>
<dbReference type="EMBL" id="JAFCMP010000532">
    <property type="protein sequence ID" value="KAG5176862.1"/>
    <property type="molecule type" value="Genomic_DNA"/>
</dbReference>
<evidence type="ECO:0000256" key="6">
    <source>
        <dbReference type="ARBA" id="ARBA00022803"/>
    </source>
</evidence>
<dbReference type="InterPro" id="IPR027417">
    <property type="entry name" value="P-loop_NTPase"/>
</dbReference>
<evidence type="ECO:0000256" key="4">
    <source>
        <dbReference type="ARBA" id="ARBA00022701"/>
    </source>
</evidence>